<dbReference type="Pfam" id="PF00577">
    <property type="entry name" value="Usher"/>
    <property type="match status" value="2"/>
</dbReference>
<dbReference type="EMBL" id="SJTG01000001">
    <property type="protein sequence ID" value="TCI12826.1"/>
    <property type="molecule type" value="Genomic_DNA"/>
</dbReference>
<organism evidence="1 2">
    <name type="scientific">Dyella soli</name>
    <dbReference type="NCBI Taxonomy" id="522319"/>
    <lineage>
        <taxon>Bacteria</taxon>
        <taxon>Pseudomonadati</taxon>
        <taxon>Pseudomonadota</taxon>
        <taxon>Gammaproteobacteria</taxon>
        <taxon>Lysobacterales</taxon>
        <taxon>Rhodanobacteraceae</taxon>
        <taxon>Dyella</taxon>
    </lineage>
</organism>
<evidence type="ECO:0000313" key="2">
    <source>
        <dbReference type="Proteomes" id="UP000291822"/>
    </source>
</evidence>
<dbReference type="AlphaFoldDB" id="A0A4R0Z0Z4"/>
<evidence type="ECO:0000313" key="1">
    <source>
        <dbReference type="EMBL" id="TCI12826.1"/>
    </source>
</evidence>
<dbReference type="Gene3D" id="2.60.40.3110">
    <property type="match status" value="1"/>
</dbReference>
<dbReference type="GO" id="GO:0015473">
    <property type="term" value="F:fimbrial usher porin activity"/>
    <property type="evidence" value="ECO:0007669"/>
    <property type="project" value="InterPro"/>
</dbReference>
<gene>
    <name evidence="1" type="ORF">EZM97_05720</name>
</gene>
<dbReference type="InterPro" id="IPR042186">
    <property type="entry name" value="FimD_plug_dom"/>
</dbReference>
<accession>A0A4R0Z0Z4</accession>
<keyword evidence="2" id="KW-1185">Reference proteome</keyword>
<dbReference type="RefSeq" id="WP_131150395.1">
    <property type="nucleotide sequence ID" value="NZ_SJTG01000001.1"/>
</dbReference>
<dbReference type="PANTHER" id="PTHR30451">
    <property type="entry name" value="OUTER MEMBRANE USHER PROTEIN"/>
    <property type="match status" value="1"/>
</dbReference>
<comment type="caution">
    <text evidence="1">The sequence shown here is derived from an EMBL/GenBank/DDBJ whole genome shotgun (WGS) entry which is preliminary data.</text>
</comment>
<dbReference type="GO" id="GO:0009297">
    <property type="term" value="P:pilus assembly"/>
    <property type="evidence" value="ECO:0007669"/>
    <property type="project" value="InterPro"/>
</dbReference>
<proteinExistence type="predicted"/>
<dbReference type="PANTHER" id="PTHR30451:SF5">
    <property type="entry name" value="SLR0019 PROTEIN"/>
    <property type="match status" value="1"/>
</dbReference>
<reference evidence="1 2" key="1">
    <citation type="submission" date="2019-02" db="EMBL/GenBank/DDBJ databases">
        <title>Dyella amyloliquefaciens sp. nov., isolated from forest soil.</title>
        <authorList>
            <person name="Gao Z.-H."/>
            <person name="Qiu L.-H."/>
        </authorList>
    </citation>
    <scope>NUCLEOTIDE SEQUENCE [LARGE SCALE GENOMIC DNA]</scope>
    <source>
        <strain evidence="1 2">KACC 12747</strain>
    </source>
</reference>
<sequence length="783" mass="84621">MDREVQETPAAIRCMVLAMLAIPTADAETPSQPIDAVDAMAFEQASVHSQSVYLEVMLNGEPLPSLLRFSDLGGRLFVDRSTLDAMGLDMSKVDTGRMDEVALDALQGLTYRYDAASQRVDIDADWRLRGTHTVNARQVQEAPSATSGRGFLVNYDALVQSDAHSRAALWSEQRYFDQRGVFSNIGVAYVNTTRRRYIRFDTSWSHSDPASLTTIQLGDFISTSLTWSRSVRMAGWQWRSNFALRPDLVTFPLPTLSGSAAVPSSVDVYINNVRQMQTEVPSGPFDVIQVPGITGAGQATLVTRDALGRLSTTVLPLYVDSRLLTKGLSSHSMEVGLVRRRYGWVSNDYASSPSGSGSVRYGVSNRLTLEGHAEGASGLFNGGAGALLGLGSVGVVNGALAVSRGRWRGSQLNLGYQWISPRLSISVEATRSFGRYGDLAVREGAPVLASTEQVSFALPFGGQQTWAVSYIGYKLPGRAKSRVGSMSYNVTLSRRMSMFVSGYRDFARSRDQGFFAGFNIALDDRISVNLAAGRQDGRPYTHASALRSPDYDGGWGWSLQSGGSSGSTYRQAQLQRLGSVGQWNTTVDAMAGRRTASMEWLGAVVFMDGRMKPARTVQDAFALVSTSGQAGVPVLHDNRVIGTTDGGGHFLVPDLNAYQINRVSIDAMNIPLGAQIEQTRMAVVPQAQSGVLARFGITHRPGAYLLLRDVDGKPLPPGLRVRHAESGAETVTGYDGATYVEDVHASNRLIVEGPGRHCIVRFDASPLNGPGTQSAEHLTCHSP</sequence>
<dbReference type="Proteomes" id="UP000291822">
    <property type="component" value="Unassembled WGS sequence"/>
</dbReference>
<dbReference type="Gene3D" id="2.60.40.2610">
    <property type="entry name" value="Outer membrane usher protein FimD, plug domain"/>
    <property type="match status" value="1"/>
</dbReference>
<dbReference type="InterPro" id="IPR000015">
    <property type="entry name" value="Fimb_usher"/>
</dbReference>
<dbReference type="GO" id="GO:0009279">
    <property type="term" value="C:cell outer membrane"/>
    <property type="evidence" value="ECO:0007669"/>
    <property type="project" value="TreeGrafter"/>
</dbReference>
<name>A0A4R0Z0Z4_9GAMM</name>
<protein>
    <submittedName>
        <fullName evidence="1">Fimbrial biogenesis outer membrane usher protein</fullName>
    </submittedName>
</protein>